<dbReference type="Pfam" id="PF13136">
    <property type="entry name" value="DUF3984"/>
    <property type="match status" value="1"/>
</dbReference>
<evidence type="ECO:0000256" key="1">
    <source>
        <dbReference type="SAM" id="MobiDB-lite"/>
    </source>
</evidence>
<name>A0ABR3P8X9_9PEZI</name>
<evidence type="ECO:0000313" key="3">
    <source>
        <dbReference type="Proteomes" id="UP001562354"/>
    </source>
</evidence>
<sequence>MEPQTKDITRSTSRSRRSHTNLSNLRLAPLSTNVSSNDKNSRVLVLVSDDPDMSYQVHHSSYIQDRSAPSTPGILGRSSSRHKLSGGLSRRLSIHTTESGVPTYAAVAINRDGTPLNGLRPDATRLVEIPKAKSDAALLYADRDAAATTATAAHSANLHTHFAPYTSGDRHLLPLRHHRRSHTSGGARSRNDGASEDNWLTRAALTTTSILRESKGQSWLSSHQSSTSLIGAAERDHSTYHSPYTSFSASASDNEDESTQQSRASLASLDRSSHRNNSFFADDELSPDTPRRPHYFHALDTNPTSSKSASSPWGSRFGSRAASARNSRRGSHVDLLHHAESNDDNDGLRTPTFVSAAASPALHRHHIAATADDYFSTPRQTPSAAATKAAGMEPDFVNLQESDVLDNEDDYEEDAEVEVARLTREQRERLTQRSLFGGFVDRLVGWSLFDVDEDTNDDADADVGDGSKTGLHNGRIESSGKKQEYDDGNGQVVKDGVTRKQLQVPGLAGEEEATNTEASGGEDGEGGWQDAAWLLSLASKVIL</sequence>
<evidence type="ECO:0000313" key="2">
    <source>
        <dbReference type="EMBL" id="KAL1302625.1"/>
    </source>
</evidence>
<proteinExistence type="predicted"/>
<organism evidence="2 3">
    <name type="scientific">Neodothiora populina</name>
    <dbReference type="NCBI Taxonomy" id="2781224"/>
    <lineage>
        <taxon>Eukaryota</taxon>
        <taxon>Fungi</taxon>
        <taxon>Dikarya</taxon>
        <taxon>Ascomycota</taxon>
        <taxon>Pezizomycotina</taxon>
        <taxon>Dothideomycetes</taxon>
        <taxon>Dothideomycetidae</taxon>
        <taxon>Dothideales</taxon>
        <taxon>Dothioraceae</taxon>
        <taxon>Neodothiora</taxon>
    </lineage>
</organism>
<protein>
    <submittedName>
        <fullName evidence="2">Uncharacterized protein</fullName>
    </submittedName>
</protein>
<comment type="caution">
    <text evidence="2">The sequence shown here is derived from an EMBL/GenBank/DDBJ whole genome shotgun (WGS) entry which is preliminary data.</text>
</comment>
<dbReference type="Proteomes" id="UP001562354">
    <property type="component" value="Unassembled WGS sequence"/>
</dbReference>
<feature type="compositionally biased region" description="Basic and acidic residues" evidence="1">
    <location>
        <begin position="474"/>
        <end position="485"/>
    </location>
</feature>
<feature type="compositionally biased region" description="Polar residues" evidence="1">
    <location>
        <begin position="241"/>
        <end position="252"/>
    </location>
</feature>
<feature type="compositionally biased region" description="Acidic residues" evidence="1">
    <location>
        <begin position="454"/>
        <end position="463"/>
    </location>
</feature>
<reference evidence="2 3" key="1">
    <citation type="submission" date="2024-07" db="EMBL/GenBank/DDBJ databases">
        <title>Draft sequence of the Neodothiora populina.</title>
        <authorList>
            <person name="Drown D.D."/>
            <person name="Schuette U.S."/>
            <person name="Buechlein A.B."/>
            <person name="Rusch D.R."/>
            <person name="Winton L.W."/>
            <person name="Adams G.A."/>
        </authorList>
    </citation>
    <scope>NUCLEOTIDE SEQUENCE [LARGE SCALE GENOMIC DNA]</scope>
    <source>
        <strain evidence="2 3">CPC 39397</strain>
    </source>
</reference>
<dbReference type="RefSeq" id="XP_069198901.1">
    <property type="nucleotide sequence ID" value="XM_069342400.1"/>
</dbReference>
<feature type="compositionally biased region" description="Low complexity" evidence="1">
    <location>
        <begin position="314"/>
        <end position="325"/>
    </location>
</feature>
<feature type="compositionally biased region" description="Polar residues" evidence="1">
    <location>
        <begin position="301"/>
        <end position="313"/>
    </location>
</feature>
<accession>A0ABR3P8X9</accession>
<keyword evidence="3" id="KW-1185">Reference proteome</keyword>
<feature type="region of interest" description="Disordered" evidence="1">
    <location>
        <begin position="454"/>
        <end position="527"/>
    </location>
</feature>
<dbReference type="EMBL" id="JBFMKM010000012">
    <property type="protein sequence ID" value="KAL1302625.1"/>
    <property type="molecule type" value="Genomic_DNA"/>
</dbReference>
<feature type="region of interest" description="Disordered" evidence="1">
    <location>
        <begin position="241"/>
        <end position="331"/>
    </location>
</feature>
<feature type="compositionally biased region" description="Acidic residues" evidence="1">
    <location>
        <begin position="509"/>
        <end position="525"/>
    </location>
</feature>
<feature type="region of interest" description="Disordered" evidence="1">
    <location>
        <begin position="1"/>
        <end position="36"/>
    </location>
</feature>
<gene>
    <name evidence="2" type="ORF">AAFC00_002996</name>
</gene>
<feature type="region of interest" description="Disordered" evidence="1">
    <location>
        <begin position="61"/>
        <end position="88"/>
    </location>
</feature>
<dbReference type="InterPro" id="IPR025040">
    <property type="entry name" value="DUF3984"/>
</dbReference>
<dbReference type="GeneID" id="95976698"/>
<feature type="compositionally biased region" description="Polar residues" evidence="1">
    <location>
        <begin position="61"/>
        <end position="70"/>
    </location>
</feature>